<keyword evidence="8" id="KW-1133">Transmembrane helix</keyword>
<evidence type="ECO:0000256" key="5">
    <source>
        <dbReference type="ARBA" id="ARBA00022692"/>
    </source>
</evidence>
<evidence type="ECO:0000256" key="6">
    <source>
        <dbReference type="ARBA" id="ARBA00022729"/>
    </source>
</evidence>
<dbReference type="AlphaFoldDB" id="A0AAF1ANB1"/>
<organism evidence="13 14">
    <name type="scientific">Daucus carota subsp. sativus</name>
    <name type="common">Carrot</name>
    <dbReference type="NCBI Taxonomy" id="79200"/>
    <lineage>
        <taxon>Eukaryota</taxon>
        <taxon>Viridiplantae</taxon>
        <taxon>Streptophyta</taxon>
        <taxon>Embryophyta</taxon>
        <taxon>Tracheophyta</taxon>
        <taxon>Spermatophyta</taxon>
        <taxon>Magnoliopsida</taxon>
        <taxon>eudicotyledons</taxon>
        <taxon>Gunneridae</taxon>
        <taxon>Pentapetalae</taxon>
        <taxon>asterids</taxon>
        <taxon>campanulids</taxon>
        <taxon>Apiales</taxon>
        <taxon>Apiaceae</taxon>
        <taxon>Apioideae</taxon>
        <taxon>Scandiceae</taxon>
        <taxon>Daucinae</taxon>
        <taxon>Daucus</taxon>
        <taxon>Daucus sect. Daucus</taxon>
    </lineage>
</organism>
<dbReference type="GO" id="GO:0051707">
    <property type="term" value="P:response to other organism"/>
    <property type="evidence" value="ECO:0007669"/>
    <property type="project" value="UniProtKB-ARBA"/>
</dbReference>
<dbReference type="EMBL" id="CP093344">
    <property type="protein sequence ID" value="WOG86446.1"/>
    <property type="molecule type" value="Genomic_DNA"/>
</dbReference>
<dbReference type="InterPro" id="IPR001611">
    <property type="entry name" value="Leu-rich_rpt"/>
</dbReference>
<evidence type="ECO:0000313" key="14">
    <source>
        <dbReference type="Proteomes" id="UP000077755"/>
    </source>
</evidence>
<dbReference type="SMART" id="SM00369">
    <property type="entry name" value="LRR_TYP"/>
    <property type="match status" value="7"/>
</dbReference>
<dbReference type="InterPro" id="IPR046956">
    <property type="entry name" value="RLP23-like"/>
</dbReference>
<evidence type="ECO:0000256" key="11">
    <source>
        <dbReference type="SAM" id="SignalP"/>
    </source>
</evidence>
<dbReference type="PANTHER" id="PTHR48063:SF112">
    <property type="entry name" value="RECEPTOR LIKE PROTEIN 30-LIKE"/>
    <property type="match status" value="1"/>
</dbReference>
<keyword evidence="9" id="KW-0472">Membrane</keyword>
<accession>A0AAF1ANB1</accession>
<dbReference type="Gene3D" id="3.80.10.10">
    <property type="entry name" value="Ribonuclease Inhibitor"/>
    <property type="match status" value="3"/>
</dbReference>
<dbReference type="SUPFAM" id="SSF52058">
    <property type="entry name" value="L domain-like"/>
    <property type="match status" value="2"/>
</dbReference>
<feature type="chain" id="PRO_5042252840" description="Leucine-rich repeat-containing N-terminal plant-type domain-containing protein" evidence="11">
    <location>
        <begin position="23"/>
        <end position="424"/>
    </location>
</feature>
<comment type="similarity">
    <text evidence="2">Belongs to the RLP family.</text>
</comment>
<dbReference type="Proteomes" id="UP000077755">
    <property type="component" value="Chromosome 2"/>
</dbReference>
<evidence type="ECO:0000256" key="9">
    <source>
        <dbReference type="ARBA" id="ARBA00023136"/>
    </source>
</evidence>
<keyword evidence="4" id="KW-0433">Leucine-rich repeat</keyword>
<keyword evidence="5" id="KW-0812">Transmembrane</keyword>
<dbReference type="InterPro" id="IPR032675">
    <property type="entry name" value="LRR_dom_sf"/>
</dbReference>
<dbReference type="Pfam" id="PF13855">
    <property type="entry name" value="LRR_8"/>
    <property type="match status" value="2"/>
</dbReference>
<feature type="domain" description="Leucine-rich repeat-containing N-terminal plant-type" evidence="12">
    <location>
        <begin position="41"/>
        <end position="78"/>
    </location>
</feature>
<evidence type="ECO:0000256" key="7">
    <source>
        <dbReference type="ARBA" id="ARBA00022737"/>
    </source>
</evidence>
<evidence type="ECO:0000256" key="2">
    <source>
        <dbReference type="ARBA" id="ARBA00009592"/>
    </source>
</evidence>
<dbReference type="Pfam" id="PF08263">
    <property type="entry name" value="LRRNT_2"/>
    <property type="match status" value="1"/>
</dbReference>
<keyword evidence="10" id="KW-0325">Glycoprotein</keyword>
<keyword evidence="14" id="KW-1185">Reference proteome</keyword>
<evidence type="ECO:0000256" key="10">
    <source>
        <dbReference type="ARBA" id="ARBA00023180"/>
    </source>
</evidence>
<name>A0AAF1ANB1_DAUCS</name>
<evidence type="ECO:0000256" key="4">
    <source>
        <dbReference type="ARBA" id="ARBA00022614"/>
    </source>
</evidence>
<reference evidence="13" key="2">
    <citation type="submission" date="2022-03" db="EMBL/GenBank/DDBJ databases">
        <title>Draft title - Genomic analysis of global carrot germplasm unveils the trajectory of domestication and the origin of high carotenoid orange carrot.</title>
        <authorList>
            <person name="Iorizzo M."/>
            <person name="Ellison S."/>
            <person name="Senalik D."/>
            <person name="Macko-Podgorni A."/>
            <person name="Grzebelus D."/>
            <person name="Bostan H."/>
            <person name="Rolling W."/>
            <person name="Curaba J."/>
            <person name="Simon P."/>
        </authorList>
    </citation>
    <scope>NUCLEOTIDE SEQUENCE</scope>
    <source>
        <tissue evidence="13">Leaf</tissue>
    </source>
</reference>
<dbReference type="GO" id="GO:0005886">
    <property type="term" value="C:plasma membrane"/>
    <property type="evidence" value="ECO:0007669"/>
    <property type="project" value="UniProtKB-SubCell"/>
</dbReference>
<protein>
    <recommendedName>
        <fullName evidence="12">Leucine-rich repeat-containing N-terminal plant-type domain-containing protein</fullName>
    </recommendedName>
</protein>
<dbReference type="InterPro" id="IPR003591">
    <property type="entry name" value="Leu-rich_rpt_typical-subtyp"/>
</dbReference>
<keyword evidence="3" id="KW-1003">Cell membrane</keyword>
<dbReference type="InterPro" id="IPR013210">
    <property type="entry name" value="LRR_N_plant-typ"/>
</dbReference>
<evidence type="ECO:0000256" key="3">
    <source>
        <dbReference type="ARBA" id="ARBA00022475"/>
    </source>
</evidence>
<gene>
    <name evidence="13" type="ORF">DCAR_0205651</name>
</gene>
<feature type="signal peptide" evidence="11">
    <location>
        <begin position="1"/>
        <end position="22"/>
    </location>
</feature>
<comment type="subcellular location">
    <subcellularLocation>
        <location evidence="1">Cell membrane</location>
        <topology evidence="1">Single-pass type I membrane protein</topology>
    </subcellularLocation>
</comment>
<dbReference type="PANTHER" id="PTHR48063">
    <property type="entry name" value="LRR RECEPTOR-LIKE KINASE"/>
    <property type="match status" value="1"/>
</dbReference>
<proteinExistence type="inferred from homology"/>
<evidence type="ECO:0000256" key="8">
    <source>
        <dbReference type="ARBA" id="ARBA00022989"/>
    </source>
</evidence>
<evidence type="ECO:0000313" key="13">
    <source>
        <dbReference type="EMBL" id="WOG86446.1"/>
    </source>
</evidence>
<reference evidence="13" key="1">
    <citation type="journal article" date="2016" name="Nat. Genet.">
        <title>A high-quality carrot genome assembly provides new insights into carotenoid accumulation and asterid genome evolution.</title>
        <authorList>
            <person name="Iorizzo M."/>
            <person name="Ellison S."/>
            <person name="Senalik D."/>
            <person name="Zeng P."/>
            <person name="Satapoomin P."/>
            <person name="Huang J."/>
            <person name="Bowman M."/>
            <person name="Iovene M."/>
            <person name="Sanseverino W."/>
            <person name="Cavagnaro P."/>
            <person name="Yildiz M."/>
            <person name="Macko-Podgorni A."/>
            <person name="Moranska E."/>
            <person name="Grzebelus E."/>
            <person name="Grzebelus D."/>
            <person name="Ashrafi H."/>
            <person name="Zheng Z."/>
            <person name="Cheng S."/>
            <person name="Spooner D."/>
            <person name="Van Deynze A."/>
            <person name="Simon P."/>
        </authorList>
    </citation>
    <scope>NUCLEOTIDE SEQUENCE</scope>
    <source>
        <tissue evidence="13">Leaf</tissue>
    </source>
</reference>
<dbReference type="GO" id="GO:0006952">
    <property type="term" value="P:defense response"/>
    <property type="evidence" value="ECO:0007669"/>
    <property type="project" value="UniProtKB-ARBA"/>
</dbReference>
<keyword evidence="7" id="KW-0677">Repeat</keyword>
<evidence type="ECO:0000256" key="1">
    <source>
        <dbReference type="ARBA" id="ARBA00004251"/>
    </source>
</evidence>
<evidence type="ECO:0000259" key="12">
    <source>
        <dbReference type="Pfam" id="PF08263"/>
    </source>
</evidence>
<dbReference type="Pfam" id="PF00560">
    <property type="entry name" value="LRR_1"/>
    <property type="match status" value="2"/>
</dbReference>
<keyword evidence="6 11" id="KW-0732">Signal</keyword>
<dbReference type="FunFam" id="3.80.10.10:FF:000383">
    <property type="entry name" value="Leucine-rich repeat receptor protein kinase EMS1"/>
    <property type="match status" value="1"/>
</dbReference>
<dbReference type="PROSITE" id="PS51450">
    <property type="entry name" value="LRR"/>
    <property type="match status" value="1"/>
</dbReference>
<sequence length="424" mass="47771">MEMPKLHISLLVLVYALGFISSSKFGCGSLDGGYWNRSFIESEKQALLLLKKNLVDEFRYLSSWVGDDCCAWHGIGCNKRTNHVIKVDPRNCTLRGDQINSSLLNLKYFKIFGSFRDLKYLNLSYANFEGLVPHHLGNLSSLRYLDLKDNSLLSIDRMGWLPKLSMLGHLDLSFVNISRATDWFSAINMFPSSFLVLKLHACKIPNIIPQHLPIIILTSLLSLDLASNVLLSFPLWIFNNSALELLSLALTALSELDLQGNNFEGLIPHFIGNLTSLSRLQLSANKLNDSIPPEMGNLTKLTNLYISLNELRGCLPELFCELSKLEWLEVLYLSNNNFSGELPLCLVNLAKLRNFAVMNNNVFGKILVSLGSLENLIYLNLFNNNFQGKLPLSFQNLTKLVIIDVRKNNLSDILPPGSERSYLI</sequence>